<sequence length="148" mass="17165">MSHWKPPLLGPLDRQRRESHVAFSMTVPEAMETLFDQRVSGTIPAYGEVIENRGHAAKLLKIALGGLRLRSEYQSEENLERLLEKNEELREELKSSWERNDFTRLQSFAFWYTTTTAPEITKGRARGTVLNTEVQRKGHFPQSWHPLC</sequence>
<gene>
    <name evidence="2" type="ORF">OBBRIDRAFT_490842</name>
</gene>
<dbReference type="EMBL" id="KV722815">
    <property type="protein sequence ID" value="OCH83788.1"/>
    <property type="molecule type" value="Genomic_DNA"/>
</dbReference>
<proteinExistence type="predicted"/>
<reference evidence="2 3" key="1">
    <citation type="submission" date="2016-07" db="EMBL/GenBank/DDBJ databases">
        <title>Draft genome of the white-rot fungus Obba rivulosa 3A-2.</title>
        <authorList>
            <consortium name="DOE Joint Genome Institute"/>
            <person name="Miettinen O."/>
            <person name="Riley R."/>
            <person name="Acob R."/>
            <person name="Barry K."/>
            <person name="Cullen D."/>
            <person name="De Vries R."/>
            <person name="Hainaut M."/>
            <person name="Hatakka A."/>
            <person name="Henrissat B."/>
            <person name="Hilden K."/>
            <person name="Kuo R."/>
            <person name="Labutti K."/>
            <person name="Lipzen A."/>
            <person name="Makela M.R."/>
            <person name="Sandor L."/>
            <person name="Spatafora J.W."/>
            <person name="Grigoriev I.V."/>
            <person name="Hibbett D.S."/>
        </authorList>
    </citation>
    <scope>NUCLEOTIDE SEQUENCE [LARGE SCALE GENOMIC DNA]</scope>
    <source>
        <strain evidence="2 3">3A-2</strain>
    </source>
</reference>
<name>A0A8E2DII2_9APHY</name>
<evidence type="ECO:0000256" key="1">
    <source>
        <dbReference type="SAM" id="Coils"/>
    </source>
</evidence>
<keyword evidence="3" id="KW-1185">Reference proteome</keyword>
<keyword evidence="1" id="KW-0175">Coiled coil</keyword>
<dbReference type="AlphaFoldDB" id="A0A8E2DII2"/>
<feature type="coiled-coil region" evidence="1">
    <location>
        <begin position="72"/>
        <end position="99"/>
    </location>
</feature>
<dbReference type="Proteomes" id="UP000250043">
    <property type="component" value="Unassembled WGS sequence"/>
</dbReference>
<protein>
    <submittedName>
        <fullName evidence="2">Uncharacterized protein</fullName>
    </submittedName>
</protein>
<evidence type="ECO:0000313" key="2">
    <source>
        <dbReference type="EMBL" id="OCH83788.1"/>
    </source>
</evidence>
<evidence type="ECO:0000313" key="3">
    <source>
        <dbReference type="Proteomes" id="UP000250043"/>
    </source>
</evidence>
<organism evidence="2 3">
    <name type="scientific">Obba rivulosa</name>
    <dbReference type="NCBI Taxonomy" id="1052685"/>
    <lineage>
        <taxon>Eukaryota</taxon>
        <taxon>Fungi</taxon>
        <taxon>Dikarya</taxon>
        <taxon>Basidiomycota</taxon>
        <taxon>Agaricomycotina</taxon>
        <taxon>Agaricomycetes</taxon>
        <taxon>Polyporales</taxon>
        <taxon>Gelatoporiaceae</taxon>
        <taxon>Obba</taxon>
    </lineage>
</organism>
<accession>A0A8E2DII2</accession>